<dbReference type="SUPFAM" id="SSF117916">
    <property type="entry name" value="Fe-S cluster assembly (FSCA) domain-like"/>
    <property type="match status" value="1"/>
</dbReference>
<protein>
    <submittedName>
        <fullName evidence="1">Thioredoxin</fullName>
    </submittedName>
</protein>
<dbReference type="RefSeq" id="WP_163674583.1">
    <property type="nucleotide sequence ID" value="NZ_AP022570.1"/>
</dbReference>
<evidence type="ECO:0000313" key="1">
    <source>
        <dbReference type="EMBL" id="BBX51793.1"/>
    </source>
</evidence>
<evidence type="ECO:0000313" key="2">
    <source>
        <dbReference type="Proteomes" id="UP000466785"/>
    </source>
</evidence>
<organism evidence="1 2">
    <name type="scientific">Mycolicibacterium poriferae</name>
    <dbReference type="NCBI Taxonomy" id="39694"/>
    <lineage>
        <taxon>Bacteria</taxon>
        <taxon>Bacillati</taxon>
        <taxon>Actinomycetota</taxon>
        <taxon>Actinomycetes</taxon>
        <taxon>Mycobacteriales</taxon>
        <taxon>Mycobacteriaceae</taxon>
        <taxon>Mycolicibacterium</taxon>
    </lineage>
</organism>
<dbReference type="KEGG" id="mpof:MPOR_28190"/>
<name>A0A6N4VCF1_9MYCO</name>
<dbReference type="EMBL" id="AP022570">
    <property type="protein sequence ID" value="BBX51793.1"/>
    <property type="molecule type" value="Genomic_DNA"/>
</dbReference>
<reference evidence="1 2" key="1">
    <citation type="journal article" date="2019" name="Emerg. Microbes Infect.">
        <title>Comprehensive subspecies identification of 175 nontuberculous mycobacteria species based on 7547 genomic profiles.</title>
        <authorList>
            <person name="Matsumoto Y."/>
            <person name="Kinjo T."/>
            <person name="Motooka D."/>
            <person name="Nabeya D."/>
            <person name="Jung N."/>
            <person name="Uechi K."/>
            <person name="Horii T."/>
            <person name="Iida T."/>
            <person name="Fujita J."/>
            <person name="Nakamura S."/>
        </authorList>
    </citation>
    <scope>NUCLEOTIDE SEQUENCE [LARGE SCALE GENOMIC DNA]</scope>
    <source>
        <strain evidence="1 2">JCM 12603</strain>
    </source>
</reference>
<gene>
    <name evidence="1" type="ORF">MPOR_28190</name>
</gene>
<dbReference type="InterPro" id="IPR034904">
    <property type="entry name" value="FSCA_dom_sf"/>
</dbReference>
<accession>A0A6N4VCF1</accession>
<dbReference type="Gene3D" id="3.30.300.130">
    <property type="entry name" value="Fe-S cluster assembly (FSCA)"/>
    <property type="match status" value="1"/>
</dbReference>
<dbReference type="Proteomes" id="UP000466785">
    <property type="component" value="Chromosome"/>
</dbReference>
<keyword evidence="2" id="KW-1185">Reference proteome</keyword>
<proteinExistence type="predicted"/>
<sequence>MADMAGPGMSDEDVGAQLQRLDELLSEVESVPGPAGEIAVDAVSTLAGVYGEALQRALACTVGEARDRFLEDELLRHLLVLHDIHPDPVEVRVARAVGDLAPVVAEQGGHVEFAGLDGEVATIRLSASGCGSQGLGDAVREAVLGIAPELSDVMVVAAQKNQAAFIPLDLVAARPSLDGAQP</sequence>
<dbReference type="AlphaFoldDB" id="A0A6N4VCF1"/>